<evidence type="ECO:0000256" key="7">
    <source>
        <dbReference type="ARBA" id="ARBA00023136"/>
    </source>
</evidence>
<evidence type="ECO:0000256" key="1">
    <source>
        <dbReference type="ARBA" id="ARBA00004477"/>
    </source>
</evidence>
<feature type="transmembrane region" description="Helical" evidence="9">
    <location>
        <begin position="235"/>
        <end position="252"/>
    </location>
</feature>
<evidence type="ECO:0000256" key="4">
    <source>
        <dbReference type="ARBA" id="ARBA00022692"/>
    </source>
</evidence>
<keyword evidence="3" id="KW-0813">Transport</keyword>
<keyword evidence="5" id="KW-0256">Endoplasmic reticulum</keyword>
<feature type="transmembrane region" description="Helical" evidence="9">
    <location>
        <begin position="45"/>
        <end position="66"/>
    </location>
</feature>
<dbReference type="PANTHER" id="PTHR10778:SF10">
    <property type="entry name" value="SOLUTE CARRIER FAMILY 35 MEMBER B1"/>
    <property type="match status" value="1"/>
</dbReference>
<gene>
    <name evidence="10" type="ORF">THRCLA_00072</name>
</gene>
<evidence type="ECO:0000256" key="2">
    <source>
        <dbReference type="ARBA" id="ARBA00010694"/>
    </source>
</evidence>
<dbReference type="GO" id="GO:0005460">
    <property type="term" value="F:UDP-glucose transmembrane transporter activity"/>
    <property type="evidence" value="ECO:0007669"/>
    <property type="project" value="TreeGrafter"/>
</dbReference>
<evidence type="ECO:0000256" key="9">
    <source>
        <dbReference type="SAM" id="Phobius"/>
    </source>
</evidence>
<proteinExistence type="inferred from homology"/>
<name>A0A1W0ACL7_9STRA</name>
<dbReference type="InterPro" id="IPR037185">
    <property type="entry name" value="EmrE-like"/>
</dbReference>
<comment type="caution">
    <text evidence="10">The sequence shown here is derived from an EMBL/GenBank/DDBJ whole genome shotgun (WGS) entry which is preliminary data.</text>
</comment>
<dbReference type="AlphaFoldDB" id="A0A1W0ACL7"/>
<evidence type="ECO:0000256" key="8">
    <source>
        <dbReference type="SAM" id="MobiDB-lite"/>
    </source>
</evidence>
<accession>A0A1W0ACL7</accession>
<keyword evidence="7 9" id="KW-0472">Membrane</keyword>
<dbReference type="Pfam" id="PF08449">
    <property type="entry name" value="UAA"/>
    <property type="match status" value="1"/>
</dbReference>
<feature type="transmembrane region" description="Helical" evidence="9">
    <location>
        <begin position="258"/>
        <end position="283"/>
    </location>
</feature>
<reference evidence="10 11" key="1">
    <citation type="journal article" date="2014" name="Genome Biol. Evol.">
        <title>The secreted proteins of Achlya hypogyna and Thraustotheca clavata identify the ancestral oomycete secretome and reveal gene acquisitions by horizontal gene transfer.</title>
        <authorList>
            <person name="Misner I."/>
            <person name="Blouin N."/>
            <person name="Leonard G."/>
            <person name="Richards T.A."/>
            <person name="Lane C.E."/>
        </authorList>
    </citation>
    <scope>NUCLEOTIDE SEQUENCE [LARGE SCALE GENOMIC DNA]</scope>
    <source>
        <strain evidence="10 11">ATCC 34112</strain>
    </source>
</reference>
<dbReference type="GO" id="GO:0005789">
    <property type="term" value="C:endoplasmic reticulum membrane"/>
    <property type="evidence" value="ECO:0007669"/>
    <property type="project" value="UniProtKB-SubCell"/>
</dbReference>
<dbReference type="GO" id="GO:0005459">
    <property type="term" value="F:UDP-galactose transmembrane transporter activity"/>
    <property type="evidence" value="ECO:0007669"/>
    <property type="project" value="TreeGrafter"/>
</dbReference>
<sequence>MTVELQSSPPELKSIARHSRRCFHVQYESLCHCFRLPSSSETTGGGFFVFCCLGLVVCFGLYAFMLEQLTIDGHGPNEFLLMLISCIIYSALSYIGRVLGRERIDTAPWYVFLILSFTTFCSSYLSVLALRYVSYIFRVLGKTCKPIPIMALGLIIGKHYPLRKYVSVILVTLGAILFFVFQNKTHRENEHNRPEIGALLVLLSLCFDGATGVLEEKFMKQYQMGPFTMMHKINCFSVLIAGTLVLFTSANVTNEELAHYFSILPDLLMLGITGGCGQMFIFLMISRFGALMTSIAGTARKILTMAVSIAVFGHNLALIQYFGLFIAVSGMLVNLYRGPPKEPLRRSRTVLVEEEEEGEQEGLLSHQDDDEEEIKDAQPTNVFSNVNENFEPKPEAPYGVAIDIAFRATTAA</sequence>
<feature type="transmembrane region" description="Helical" evidence="9">
    <location>
        <begin position="109"/>
        <end position="133"/>
    </location>
</feature>
<feature type="region of interest" description="Disordered" evidence="8">
    <location>
        <begin position="351"/>
        <end position="380"/>
    </location>
</feature>
<keyword evidence="4 9" id="KW-0812">Transmembrane</keyword>
<evidence type="ECO:0000256" key="5">
    <source>
        <dbReference type="ARBA" id="ARBA00022824"/>
    </source>
</evidence>
<evidence type="ECO:0000256" key="3">
    <source>
        <dbReference type="ARBA" id="ARBA00022448"/>
    </source>
</evidence>
<evidence type="ECO:0000256" key="6">
    <source>
        <dbReference type="ARBA" id="ARBA00022989"/>
    </source>
</evidence>
<feature type="transmembrane region" description="Helical" evidence="9">
    <location>
        <begin position="78"/>
        <end position="97"/>
    </location>
</feature>
<evidence type="ECO:0000313" key="11">
    <source>
        <dbReference type="Proteomes" id="UP000243217"/>
    </source>
</evidence>
<dbReference type="InterPro" id="IPR013657">
    <property type="entry name" value="SCL35B1-4/HUT1"/>
</dbReference>
<dbReference type="PANTHER" id="PTHR10778">
    <property type="entry name" value="SOLUTE CARRIER FAMILY 35 MEMBER B"/>
    <property type="match status" value="1"/>
</dbReference>
<feature type="transmembrane region" description="Helical" evidence="9">
    <location>
        <begin position="165"/>
        <end position="181"/>
    </location>
</feature>
<comment type="subcellular location">
    <subcellularLocation>
        <location evidence="1">Endoplasmic reticulum membrane</location>
        <topology evidence="1">Multi-pass membrane protein</topology>
    </subcellularLocation>
</comment>
<organism evidence="10 11">
    <name type="scientific">Thraustotheca clavata</name>
    <dbReference type="NCBI Taxonomy" id="74557"/>
    <lineage>
        <taxon>Eukaryota</taxon>
        <taxon>Sar</taxon>
        <taxon>Stramenopiles</taxon>
        <taxon>Oomycota</taxon>
        <taxon>Saprolegniomycetes</taxon>
        <taxon>Saprolegniales</taxon>
        <taxon>Achlyaceae</taxon>
        <taxon>Thraustotheca</taxon>
    </lineage>
</organism>
<dbReference type="OrthoDB" id="78344at2759"/>
<keyword evidence="11" id="KW-1185">Reference proteome</keyword>
<dbReference type="EMBL" id="JNBS01000025">
    <property type="protein sequence ID" value="OQS07938.1"/>
    <property type="molecule type" value="Genomic_DNA"/>
</dbReference>
<keyword evidence="6 9" id="KW-1133">Transmembrane helix</keyword>
<feature type="transmembrane region" description="Helical" evidence="9">
    <location>
        <begin position="196"/>
        <end position="214"/>
    </location>
</feature>
<evidence type="ECO:0000313" key="10">
    <source>
        <dbReference type="EMBL" id="OQS07938.1"/>
    </source>
</evidence>
<dbReference type="SUPFAM" id="SSF103481">
    <property type="entry name" value="Multidrug resistance efflux transporter EmrE"/>
    <property type="match status" value="1"/>
</dbReference>
<protein>
    <submittedName>
        <fullName evidence="10">Drug/Metabolite Transporter (DMT) Superfamily</fullName>
    </submittedName>
</protein>
<comment type="similarity">
    <text evidence="2">Belongs to the nucleotide-sugar transporter family. SLC35B subfamily.</text>
</comment>
<dbReference type="Proteomes" id="UP000243217">
    <property type="component" value="Unassembled WGS sequence"/>
</dbReference>
<dbReference type="GO" id="GO:0000139">
    <property type="term" value="C:Golgi membrane"/>
    <property type="evidence" value="ECO:0007669"/>
    <property type="project" value="TreeGrafter"/>
</dbReference>